<feature type="chain" id="PRO_5044759755" evidence="9">
    <location>
        <begin position="24"/>
        <end position="249"/>
    </location>
</feature>
<dbReference type="Pfam" id="PF02753">
    <property type="entry name" value="PapD_C"/>
    <property type="match status" value="1"/>
</dbReference>
<keyword evidence="3" id="KW-1029">Fimbrium biogenesis</keyword>
<dbReference type="InterPro" id="IPR008962">
    <property type="entry name" value="PapD-like_sf"/>
</dbReference>
<dbReference type="RefSeq" id="WP_071767518.1">
    <property type="nucleotide sequence ID" value="NZ_MEAU01000019.1"/>
</dbReference>
<sequence length="249" mass="26604">MLGKKSLSTVALLSSLVASHAAADVVISGTRVIFPSNEREVTVKITNEGKAPALVQSWLDKGDPNASPDNIDVPFTMTPAMFRMEPGKGQTLRMIYSNEPLPADKESLFWLNVLEIPPKAAPGDDRNHLQIAFRSRIKVMFRPEGLAGSPSDAPKQLSWRIVKANGANGGYALQASNPTPYVVNLGSVALRAAGQKYDAGSGYVLPGATQQFPIHRLGTVPPADAKAVFGSIDDWGASTDNEQPVSMTH</sequence>
<evidence type="ECO:0000256" key="6">
    <source>
        <dbReference type="ARBA" id="ARBA00023186"/>
    </source>
</evidence>
<gene>
    <name evidence="12" type="ORF">BGV66_14350</name>
</gene>
<evidence type="ECO:0000256" key="5">
    <source>
        <dbReference type="ARBA" id="ARBA00022764"/>
    </source>
</evidence>
<dbReference type="Pfam" id="PF00345">
    <property type="entry name" value="PapD_N"/>
    <property type="match status" value="1"/>
</dbReference>
<evidence type="ECO:0000256" key="3">
    <source>
        <dbReference type="ARBA" id="ARBA00022558"/>
    </source>
</evidence>
<name>A0ABD6Q3Y8_9BURK</name>
<feature type="signal peptide" evidence="9">
    <location>
        <begin position="1"/>
        <end position="23"/>
    </location>
</feature>
<dbReference type="SUPFAM" id="SSF49354">
    <property type="entry name" value="PapD-like"/>
    <property type="match status" value="1"/>
</dbReference>
<evidence type="ECO:0000256" key="4">
    <source>
        <dbReference type="ARBA" id="ARBA00022729"/>
    </source>
</evidence>
<dbReference type="InterPro" id="IPR013783">
    <property type="entry name" value="Ig-like_fold"/>
</dbReference>
<dbReference type="InterPro" id="IPR050643">
    <property type="entry name" value="Periplasmic_pilus_chap"/>
</dbReference>
<reference evidence="13" key="1">
    <citation type="submission" date="2016-08" db="EMBL/GenBank/DDBJ databases">
        <title>Population biology and virulence potential of Burkholderia ubonensis.</title>
        <authorList>
            <person name="Price E.P."/>
            <person name="Currie B.J."/>
            <person name="Wagner D.M."/>
        </authorList>
    </citation>
    <scope>NUCLEOTIDE SEQUENCE [LARGE SCALE GENOMIC DNA]</scope>
    <source>
        <strain evidence="13">MSMB0103</strain>
    </source>
</reference>
<evidence type="ECO:0000256" key="9">
    <source>
        <dbReference type="SAM" id="SignalP"/>
    </source>
</evidence>
<dbReference type="InterPro" id="IPR018046">
    <property type="entry name" value="Pili_assmbl_chaperone_CS"/>
</dbReference>
<keyword evidence="7" id="KW-0393">Immunoglobulin domain</keyword>
<protein>
    <submittedName>
        <fullName evidence="12">Pilus assembly protein</fullName>
    </submittedName>
</protein>
<keyword evidence="6 8" id="KW-0143">Chaperone</keyword>
<dbReference type="Proteomes" id="UP000183667">
    <property type="component" value="Unassembled WGS sequence"/>
</dbReference>
<keyword evidence="4 9" id="KW-0732">Signal</keyword>
<evidence type="ECO:0000256" key="2">
    <source>
        <dbReference type="ARBA" id="ARBA00007399"/>
    </source>
</evidence>
<dbReference type="PROSITE" id="PS00635">
    <property type="entry name" value="PILI_CHAPERONE"/>
    <property type="match status" value="1"/>
</dbReference>
<evidence type="ECO:0000256" key="7">
    <source>
        <dbReference type="ARBA" id="ARBA00023319"/>
    </source>
</evidence>
<dbReference type="AlphaFoldDB" id="A0ABD6Q3Y8"/>
<feature type="domain" description="Pili assembly chaperone C-terminal" evidence="11">
    <location>
        <begin position="176"/>
        <end position="239"/>
    </location>
</feature>
<comment type="caution">
    <text evidence="12">The sequence shown here is derived from an EMBL/GenBank/DDBJ whole genome shotgun (WGS) entry which is preliminary data.</text>
</comment>
<organism evidence="12 13">
    <name type="scientific">Burkholderia ubonensis</name>
    <dbReference type="NCBI Taxonomy" id="101571"/>
    <lineage>
        <taxon>Bacteria</taxon>
        <taxon>Pseudomonadati</taxon>
        <taxon>Pseudomonadota</taxon>
        <taxon>Betaproteobacteria</taxon>
        <taxon>Burkholderiales</taxon>
        <taxon>Burkholderiaceae</taxon>
        <taxon>Burkholderia</taxon>
        <taxon>Burkholderia cepacia complex</taxon>
    </lineage>
</organism>
<dbReference type="InterPro" id="IPR016148">
    <property type="entry name" value="Pili_assmbl_chaperone_C"/>
</dbReference>
<evidence type="ECO:0000259" key="11">
    <source>
        <dbReference type="Pfam" id="PF02753"/>
    </source>
</evidence>
<dbReference type="GO" id="GO:0042597">
    <property type="term" value="C:periplasmic space"/>
    <property type="evidence" value="ECO:0007669"/>
    <property type="project" value="UniProtKB-SubCell"/>
</dbReference>
<dbReference type="SUPFAM" id="SSF49584">
    <property type="entry name" value="Periplasmic chaperone C-domain"/>
    <property type="match status" value="1"/>
</dbReference>
<dbReference type="EMBL" id="MEAU01000019">
    <property type="protein sequence ID" value="OJA47046.1"/>
    <property type="molecule type" value="Genomic_DNA"/>
</dbReference>
<dbReference type="InterPro" id="IPR016147">
    <property type="entry name" value="Pili_assmbl_chaperone_N"/>
</dbReference>
<comment type="subcellular location">
    <subcellularLocation>
        <location evidence="1 8">Periplasm</location>
    </subcellularLocation>
</comment>
<dbReference type="InterPro" id="IPR001829">
    <property type="entry name" value="Pili_assmbl_chaperone_bac"/>
</dbReference>
<accession>A0ABD6Q3Y8</accession>
<evidence type="ECO:0000313" key="12">
    <source>
        <dbReference type="EMBL" id="OJA47046.1"/>
    </source>
</evidence>
<evidence type="ECO:0000256" key="8">
    <source>
        <dbReference type="RuleBase" id="RU003918"/>
    </source>
</evidence>
<dbReference type="InterPro" id="IPR036316">
    <property type="entry name" value="Pili_assmbl_chap_C_dom_sf"/>
</dbReference>
<dbReference type="PANTHER" id="PTHR30251">
    <property type="entry name" value="PILUS ASSEMBLY CHAPERONE"/>
    <property type="match status" value="1"/>
</dbReference>
<proteinExistence type="inferred from homology"/>
<evidence type="ECO:0000313" key="13">
    <source>
        <dbReference type="Proteomes" id="UP000183667"/>
    </source>
</evidence>
<evidence type="ECO:0000256" key="1">
    <source>
        <dbReference type="ARBA" id="ARBA00004418"/>
    </source>
</evidence>
<dbReference type="PANTHER" id="PTHR30251:SF2">
    <property type="entry name" value="FIMBRIAL CHAPERONE YADV-RELATED"/>
    <property type="match status" value="1"/>
</dbReference>
<dbReference type="Gene3D" id="2.60.40.10">
    <property type="entry name" value="Immunoglobulins"/>
    <property type="match status" value="2"/>
</dbReference>
<dbReference type="FunFam" id="2.60.40.10:FF:000458">
    <property type="entry name" value="Molecular chaperone FimC"/>
    <property type="match status" value="1"/>
</dbReference>
<comment type="similarity">
    <text evidence="2 8">Belongs to the periplasmic pilus chaperone family.</text>
</comment>
<feature type="domain" description="Pili assembly chaperone N-terminal" evidence="10">
    <location>
        <begin position="25"/>
        <end position="146"/>
    </location>
</feature>
<dbReference type="PRINTS" id="PR00969">
    <property type="entry name" value="CHAPERONPILI"/>
</dbReference>
<keyword evidence="5" id="KW-0574">Periplasm</keyword>
<evidence type="ECO:0000259" key="10">
    <source>
        <dbReference type="Pfam" id="PF00345"/>
    </source>
</evidence>